<dbReference type="PRINTS" id="PR00364">
    <property type="entry name" value="DISEASERSIST"/>
</dbReference>
<dbReference type="Pfam" id="PF00931">
    <property type="entry name" value="NB-ARC"/>
    <property type="match status" value="1"/>
</dbReference>
<feature type="domain" description="Disease resistance protein winged helix" evidence="5">
    <location>
        <begin position="446"/>
        <end position="507"/>
    </location>
</feature>
<dbReference type="InterPro" id="IPR044974">
    <property type="entry name" value="Disease_R_plants"/>
</dbReference>
<dbReference type="Pfam" id="PF23559">
    <property type="entry name" value="WHD_DRP"/>
    <property type="match status" value="1"/>
</dbReference>
<dbReference type="Gene3D" id="1.10.10.10">
    <property type="entry name" value="Winged helix-like DNA-binding domain superfamily/Winged helix DNA-binding domain"/>
    <property type="match status" value="1"/>
</dbReference>
<dbReference type="Gene3D" id="3.40.50.300">
    <property type="entry name" value="P-loop containing nucleotide triphosphate hydrolases"/>
    <property type="match status" value="1"/>
</dbReference>
<dbReference type="Gene3D" id="3.80.10.10">
    <property type="entry name" value="Ribonuclease Inhibitor"/>
    <property type="match status" value="1"/>
</dbReference>
<dbReference type="GO" id="GO:0043531">
    <property type="term" value="F:ADP binding"/>
    <property type="evidence" value="ECO:0007669"/>
    <property type="project" value="InterPro"/>
</dbReference>
<organism evidence="7 8">
    <name type="scientific">Triticum turgidum subsp. durum</name>
    <name type="common">Durum wheat</name>
    <name type="synonym">Triticum durum</name>
    <dbReference type="NCBI Taxonomy" id="4567"/>
    <lineage>
        <taxon>Eukaryota</taxon>
        <taxon>Viridiplantae</taxon>
        <taxon>Streptophyta</taxon>
        <taxon>Embryophyta</taxon>
        <taxon>Tracheophyta</taxon>
        <taxon>Spermatophyta</taxon>
        <taxon>Magnoliopsida</taxon>
        <taxon>Liliopsida</taxon>
        <taxon>Poales</taxon>
        <taxon>Poaceae</taxon>
        <taxon>BOP clade</taxon>
        <taxon>Pooideae</taxon>
        <taxon>Triticodae</taxon>
        <taxon>Triticeae</taxon>
        <taxon>Triticinae</taxon>
        <taxon>Triticum</taxon>
    </lineage>
</organism>
<keyword evidence="2" id="KW-0611">Plant defense</keyword>
<dbReference type="InterPro" id="IPR042197">
    <property type="entry name" value="Apaf_helical"/>
</dbReference>
<dbReference type="Proteomes" id="UP000324705">
    <property type="component" value="Chromosome 7B"/>
</dbReference>
<dbReference type="InterPro" id="IPR002182">
    <property type="entry name" value="NB-ARC"/>
</dbReference>
<evidence type="ECO:0000313" key="7">
    <source>
        <dbReference type="EMBL" id="VAI94047.1"/>
    </source>
</evidence>
<name>A0A9R1AFF0_TRITD</name>
<dbReference type="PANTHER" id="PTHR23155:SF1180">
    <property type="entry name" value="OS02G0262800 PROTEIN"/>
    <property type="match status" value="1"/>
</dbReference>
<dbReference type="EMBL" id="LT934124">
    <property type="protein sequence ID" value="VAI94047.1"/>
    <property type="molecule type" value="Genomic_DNA"/>
</dbReference>
<feature type="compositionally biased region" description="Low complexity" evidence="3">
    <location>
        <begin position="756"/>
        <end position="770"/>
    </location>
</feature>
<gene>
    <name evidence="7" type="ORF">TRITD_7Bv1G230590</name>
</gene>
<accession>A0A9R1AFF0</accession>
<protein>
    <recommendedName>
        <fullName evidence="9">NB-ARC domain-containing protein</fullName>
    </recommendedName>
</protein>
<dbReference type="GO" id="GO:0098542">
    <property type="term" value="P:defense response to other organism"/>
    <property type="evidence" value="ECO:0007669"/>
    <property type="project" value="TreeGrafter"/>
</dbReference>
<feature type="region of interest" description="Disordered" evidence="3">
    <location>
        <begin position="756"/>
        <end position="778"/>
    </location>
</feature>
<evidence type="ECO:0008006" key="9">
    <source>
        <dbReference type="Google" id="ProtNLM"/>
    </source>
</evidence>
<dbReference type="InterPro" id="IPR036388">
    <property type="entry name" value="WH-like_DNA-bd_sf"/>
</dbReference>
<dbReference type="SUPFAM" id="SSF52058">
    <property type="entry name" value="L domain-like"/>
    <property type="match status" value="1"/>
</dbReference>
<evidence type="ECO:0000259" key="6">
    <source>
        <dbReference type="Pfam" id="PF25019"/>
    </source>
</evidence>
<evidence type="ECO:0000313" key="8">
    <source>
        <dbReference type="Proteomes" id="UP000324705"/>
    </source>
</evidence>
<feature type="domain" description="R13L1/DRL21-like LRR repeat region" evidence="6">
    <location>
        <begin position="704"/>
        <end position="831"/>
    </location>
</feature>
<keyword evidence="1" id="KW-0677">Repeat</keyword>
<evidence type="ECO:0000256" key="1">
    <source>
        <dbReference type="ARBA" id="ARBA00022737"/>
    </source>
</evidence>
<dbReference type="Gramene" id="TRITD7Bv1G230590.2">
    <property type="protein sequence ID" value="TRITD7Bv1G230590.2"/>
    <property type="gene ID" value="TRITD7Bv1G230590"/>
</dbReference>
<reference evidence="7 8" key="1">
    <citation type="submission" date="2017-09" db="EMBL/GenBank/DDBJ databases">
        <authorList>
            <consortium name="International Durum Wheat Genome Sequencing Consortium (IDWGSC)"/>
            <person name="Milanesi L."/>
        </authorList>
    </citation>
    <scope>NUCLEOTIDE SEQUENCE [LARGE SCALE GENOMIC DNA]</scope>
    <source>
        <strain evidence="8">cv. Svevo</strain>
    </source>
</reference>
<proteinExistence type="predicted"/>
<dbReference type="InterPro" id="IPR058922">
    <property type="entry name" value="WHD_DRP"/>
</dbReference>
<dbReference type="SUPFAM" id="SSF52540">
    <property type="entry name" value="P-loop containing nucleoside triphosphate hydrolases"/>
    <property type="match status" value="1"/>
</dbReference>
<dbReference type="InterPro" id="IPR032675">
    <property type="entry name" value="LRR_dom_sf"/>
</dbReference>
<keyword evidence="8" id="KW-1185">Reference proteome</keyword>
<evidence type="ECO:0000259" key="4">
    <source>
        <dbReference type="Pfam" id="PF00931"/>
    </source>
</evidence>
<feature type="domain" description="NB-ARC" evidence="4">
    <location>
        <begin position="190"/>
        <end position="360"/>
    </location>
</feature>
<dbReference type="Gene3D" id="1.10.8.430">
    <property type="entry name" value="Helical domain of apoptotic protease-activating factors"/>
    <property type="match status" value="1"/>
</dbReference>
<evidence type="ECO:0000256" key="2">
    <source>
        <dbReference type="ARBA" id="ARBA00022821"/>
    </source>
</evidence>
<dbReference type="PANTHER" id="PTHR23155">
    <property type="entry name" value="DISEASE RESISTANCE PROTEIN RP"/>
    <property type="match status" value="1"/>
</dbReference>
<dbReference type="InterPro" id="IPR056789">
    <property type="entry name" value="LRR_R13L1-DRL21"/>
</dbReference>
<dbReference type="AlphaFoldDB" id="A0A9R1AFF0"/>
<sequence length="839" mass="95587">MRTQVVLREAQRRGVINNPSLEELLHKLHTKVGKAEDALDEVHYFIIQDQLDGTQYAVPDLGNTLWGHARHIRHAIHHTIGNFILRCFCCWLLQDDDHGAAAMNDPHNTANPGRGNDGSVTKLSFDRVAVSNKIKQAIEEMHSLCDQFLELLKIIPDHSTTTTTVNLKRPLTGSITAQENLYGRRDLFEQTIKDLITNCTNSNKTLSVMPIIGPGGIGKTTFAQHLYKDERVEERFPVRAWICVSTHFDVLKLSQQILSQIEEKNSAYKISSLNQLQKSIQKRIKSKRILIVFDDIWECTTQDWETLLAPLGKGETTGNMVLVTTRFPSKVDDVKTTNPIMLKGFEPDGFLTFFKGLIFEGEKPEKKHGLTSLAKDIAKKLKGSPLAAQTVGRLLKNDLREEHWMAVLKDNEWQKQKNNDDIMPSLKISYDYLPFQLKKCFSCFSLFPEDHRFSNLEITCFWSALGIIEKYENYMEELLKNGFLVKENDRWSNQQYYVLHDLLHELAQSVSSQECLNIYSNASFRANDVPKSIRHLSITMKDKYVETSRIEMIKLKSKVDIANLRALMIFRKYEEQIDEVIEDTFKEMEALRVLFIEVKSPESLPHFFPKLIHLRYLKISPSNFGSEVTFPSTLSRFYHLQLLDLSDWYDQSINLPKDINRLSNLCHFIAEREVHSNVPEVGKMKNLKELKEFHVKKESDGFELSELGDLTVLGGELSIYNLGNVATKEEARKAKLVSKGDLKELRLVWGELDASESSDGASESSDSLDGPTESSSALDGTAELSDVLDGLEPHPNLQSLGIINHGGSVSPHWLCDHMSIKMLISLHLEDQTRHCWGYG</sequence>
<dbReference type="Pfam" id="PF25019">
    <property type="entry name" value="LRR_R13L1-DRL21"/>
    <property type="match status" value="1"/>
</dbReference>
<evidence type="ECO:0000259" key="5">
    <source>
        <dbReference type="Pfam" id="PF23559"/>
    </source>
</evidence>
<dbReference type="InterPro" id="IPR027417">
    <property type="entry name" value="P-loop_NTPase"/>
</dbReference>
<evidence type="ECO:0000256" key="3">
    <source>
        <dbReference type="SAM" id="MobiDB-lite"/>
    </source>
</evidence>